<evidence type="ECO:0000313" key="17">
    <source>
        <dbReference type="EMBL" id="ADK86417.1"/>
    </source>
</evidence>
<evidence type="ECO:0000256" key="3">
    <source>
        <dbReference type="ARBA" id="ARBA00004742"/>
    </source>
</evidence>
<dbReference type="InterPro" id="IPR036637">
    <property type="entry name" value="Phosphohistidine_dom_sf"/>
</dbReference>
<dbReference type="HOGENOM" id="CLU_011040_0_0_7"/>
<keyword evidence="17" id="KW-0670">Pyruvate</keyword>
<comment type="function">
    <text evidence="2">Catalyzes the phosphorylation of pyruvate to phosphoenolpyruvate.</text>
</comment>
<evidence type="ECO:0000256" key="13">
    <source>
        <dbReference type="ARBA" id="ARBA00033470"/>
    </source>
</evidence>
<protein>
    <recommendedName>
        <fullName evidence="6">Phosphoenolpyruvate synthase</fullName>
        <ecNumber evidence="5">2.7.9.2</ecNumber>
    </recommendedName>
    <alternativeName>
        <fullName evidence="13">Pyruvate, water dikinase</fullName>
    </alternativeName>
</protein>
<dbReference type="Gene3D" id="3.30.470.20">
    <property type="entry name" value="ATP-grasp fold, B domain"/>
    <property type="match status" value="1"/>
</dbReference>
<keyword evidence="8" id="KW-0479">Metal-binding</keyword>
<evidence type="ECO:0000256" key="7">
    <source>
        <dbReference type="ARBA" id="ARBA00022679"/>
    </source>
</evidence>
<keyword evidence="7 17" id="KW-0808">Transferase</keyword>
<dbReference type="SUPFAM" id="SSF56059">
    <property type="entry name" value="Glutathione synthetase ATP-binding domain-like"/>
    <property type="match status" value="1"/>
</dbReference>
<evidence type="ECO:0000256" key="11">
    <source>
        <dbReference type="ARBA" id="ARBA00022840"/>
    </source>
</evidence>
<keyword evidence="18" id="KW-1185">Reference proteome</keyword>
<name>E1QLI2_DESB2</name>
<comment type="cofactor">
    <cofactor evidence="1">
        <name>Mg(2+)</name>
        <dbReference type="ChEBI" id="CHEBI:18420"/>
    </cofactor>
</comment>
<dbReference type="InterPro" id="IPR013815">
    <property type="entry name" value="ATP_grasp_subdomain_1"/>
</dbReference>
<dbReference type="Pfam" id="PF01326">
    <property type="entry name" value="PPDK_N"/>
    <property type="match status" value="1"/>
</dbReference>
<dbReference type="InterPro" id="IPR008279">
    <property type="entry name" value="PEP-util_enz_mobile_dom"/>
</dbReference>
<proteinExistence type="inferred from homology"/>
<dbReference type="SUPFAM" id="SSF52009">
    <property type="entry name" value="Phosphohistidine domain"/>
    <property type="match status" value="1"/>
</dbReference>
<evidence type="ECO:0000256" key="14">
    <source>
        <dbReference type="ARBA" id="ARBA00047700"/>
    </source>
</evidence>
<comment type="pathway">
    <text evidence="3">Carbohydrate biosynthesis; gluconeogenesis.</text>
</comment>
<evidence type="ECO:0000256" key="1">
    <source>
        <dbReference type="ARBA" id="ARBA00001946"/>
    </source>
</evidence>
<dbReference type="OrthoDB" id="9760711at2"/>
<evidence type="ECO:0000256" key="12">
    <source>
        <dbReference type="ARBA" id="ARBA00022842"/>
    </source>
</evidence>
<dbReference type="Gene3D" id="3.30.1490.20">
    <property type="entry name" value="ATP-grasp fold, A domain"/>
    <property type="match status" value="1"/>
</dbReference>
<dbReference type="RefSeq" id="WP_013259854.1">
    <property type="nucleotide sequence ID" value="NC_014365.1"/>
</dbReference>
<dbReference type="EC" id="2.7.9.2" evidence="5"/>
<keyword evidence="9" id="KW-0547">Nucleotide-binding</keyword>
<comment type="similarity">
    <text evidence="4">Belongs to the PEP-utilizing enzyme family.</text>
</comment>
<evidence type="ECO:0000256" key="2">
    <source>
        <dbReference type="ARBA" id="ARBA00002988"/>
    </source>
</evidence>
<feature type="domain" description="PEP-utilising enzyme mobile" evidence="15">
    <location>
        <begin position="500"/>
        <end position="569"/>
    </location>
</feature>
<gene>
    <name evidence="17" type="ordered locus">Deba_3064</name>
</gene>
<evidence type="ECO:0000313" key="18">
    <source>
        <dbReference type="Proteomes" id="UP000009047"/>
    </source>
</evidence>
<feature type="domain" description="Pyruvate phosphate dikinase AMP/ATP-binding" evidence="16">
    <location>
        <begin position="150"/>
        <end position="451"/>
    </location>
</feature>
<accession>E1QLI2</accession>
<organism evidence="17 18">
    <name type="scientific">Desulfarculus baarsii (strain ATCC 33931 / DSM 2075 / LMG 7858 / VKM B-1802 / 2st14)</name>
    <dbReference type="NCBI Taxonomy" id="644282"/>
    <lineage>
        <taxon>Bacteria</taxon>
        <taxon>Pseudomonadati</taxon>
        <taxon>Thermodesulfobacteriota</taxon>
        <taxon>Desulfarculia</taxon>
        <taxon>Desulfarculales</taxon>
        <taxon>Desulfarculaceae</taxon>
        <taxon>Desulfarculus</taxon>
    </lineage>
</organism>
<dbReference type="GO" id="GO:0006094">
    <property type="term" value="P:gluconeogenesis"/>
    <property type="evidence" value="ECO:0007669"/>
    <property type="project" value="UniProtKB-UniPathway"/>
</dbReference>
<keyword evidence="11" id="KW-0067">ATP-binding</keyword>
<dbReference type="InterPro" id="IPR002192">
    <property type="entry name" value="PPDK_AMP/ATP-bd"/>
</dbReference>
<dbReference type="InterPro" id="IPR006319">
    <property type="entry name" value="PEP_synth"/>
</dbReference>
<dbReference type="Proteomes" id="UP000009047">
    <property type="component" value="Chromosome"/>
</dbReference>
<dbReference type="PANTHER" id="PTHR43030:SF1">
    <property type="entry name" value="PHOSPHOENOLPYRUVATE SYNTHASE"/>
    <property type="match status" value="1"/>
</dbReference>
<reference evidence="17 18" key="1">
    <citation type="journal article" date="2010" name="Stand. Genomic Sci.">
        <title>Complete genome sequence of Desulfarculus baarsii type strain (2st14).</title>
        <authorList>
            <person name="Sun H."/>
            <person name="Spring S."/>
            <person name="Lapidus A."/>
            <person name="Davenport K."/>
            <person name="Del Rio T.G."/>
            <person name="Tice H."/>
            <person name="Nolan M."/>
            <person name="Copeland A."/>
            <person name="Cheng J.F."/>
            <person name="Lucas S."/>
            <person name="Tapia R."/>
            <person name="Goodwin L."/>
            <person name="Pitluck S."/>
            <person name="Ivanova N."/>
            <person name="Pagani I."/>
            <person name="Mavromatis K."/>
            <person name="Ovchinnikova G."/>
            <person name="Pati A."/>
            <person name="Chen A."/>
            <person name="Palaniappan K."/>
            <person name="Hauser L."/>
            <person name="Chang Y.J."/>
            <person name="Jeffries C.D."/>
            <person name="Detter J.C."/>
            <person name="Han C."/>
            <person name="Rohde M."/>
            <person name="Brambilla E."/>
            <person name="Goker M."/>
            <person name="Woyke T."/>
            <person name="Bristow J."/>
            <person name="Eisen J.A."/>
            <person name="Markowitz V."/>
            <person name="Hugenholtz P."/>
            <person name="Kyrpides N.C."/>
            <person name="Klenk H.P."/>
            <person name="Land M."/>
        </authorList>
    </citation>
    <scope>NUCLEOTIDE SEQUENCE [LARGE SCALE GENOMIC DNA]</scope>
    <source>
        <strain evidence="18">ATCC 33931 / DSM 2075 / LMG 7858 / VKM B-1802 / 2st14</strain>
    </source>
</reference>
<evidence type="ECO:0000259" key="16">
    <source>
        <dbReference type="Pfam" id="PF01326"/>
    </source>
</evidence>
<dbReference type="Pfam" id="PF00391">
    <property type="entry name" value="PEP-utilizers"/>
    <property type="match status" value="1"/>
</dbReference>
<dbReference type="EMBL" id="CP002085">
    <property type="protein sequence ID" value="ADK86417.1"/>
    <property type="molecule type" value="Genomic_DNA"/>
</dbReference>
<evidence type="ECO:0000259" key="15">
    <source>
        <dbReference type="Pfam" id="PF00391"/>
    </source>
</evidence>
<keyword evidence="10" id="KW-0418">Kinase</keyword>
<evidence type="ECO:0000256" key="6">
    <source>
        <dbReference type="ARBA" id="ARBA00021623"/>
    </source>
</evidence>
<dbReference type="GO" id="GO:0008986">
    <property type="term" value="F:pyruvate, water dikinase activity"/>
    <property type="evidence" value="ECO:0007669"/>
    <property type="project" value="UniProtKB-EC"/>
</dbReference>
<comment type="catalytic activity">
    <reaction evidence="14">
        <text>pyruvate + ATP + H2O = phosphoenolpyruvate + AMP + phosphate + 2 H(+)</text>
        <dbReference type="Rhea" id="RHEA:11364"/>
        <dbReference type="ChEBI" id="CHEBI:15361"/>
        <dbReference type="ChEBI" id="CHEBI:15377"/>
        <dbReference type="ChEBI" id="CHEBI:15378"/>
        <dbReference type="ChEBI" id="CHEBI:30616"/>
        <dbReference type="ChEBI" id="CHEBI:43474"/>
        <dbReference type="ChEBI" id="CHEBI:58702"/>
        <dbReference type="ChEBI" id="CHEBI:456215"/>
        <dbReference type="EC" id="2.7.9.2"/>
    </reaction>
</comment>
<dbReference type="eggNOG" id="COG3848">
    <property type="taxonomic scope" value="Bacteria"/>
</dbReference>
<evidence type="ECO:0000256" key="4">
    <source>
        <dbReference type="ARBA" id="ARBA00007837"/>
    </source>
</evidence>
<keyword evidence="12" id="KW-0460">Magnesium</keyword>
<evidence type="ECO:0000256" key="9">
    <source>
        <dbReference type="ARBA" id="ARBA00022741"/>
    </source>
</evidence>
<dbReference type="STRING" id="644282.Deba_3064"/>
<dbReference type="Gene3D" id="3.50.30.10">
    <property type="entry name" value="Phosphohistidine domain"/>
    <property type="match status" value="1"/>
</dbReference>
<dbReference type="eggNOG" id="COG0574">
    <property type="taxonomic scope" value="Bacteria"/>
</dbReference>
<evidence type="ECO:0000256" key="5">
    <source>
        <dbReference type="ARBA" id="ARBA00011996"/>
    </source>
</evidence>
<dbReference type="AlphaFoldDB" id="E1QLI2"/>
<evidence type="ECO:0000256" key="8">
    <source>
        <dbReference type="ARBA" id="ARBA00022723"/>
    </source>
</evidence>
<dbReference type="GO" id="GO:0046872">
    <property type="term" value="F:metal ion binding"/>
    <property type="evidence" value="ECO:0007669"/>
    <property type="project" value="UniProtKB-KW"/>
</dbReference>
<evidence type="ECO:0000256" key="10">
    <source>
        <dbReference type="ARBA" id="ARBA00022777"/>
    </source>
</evidence>
<sequence>MKLPWQKKSVADGGREAIPVVAHGGVAPPADDNSGRQDAYCPFSRRYALFKGLLADNNRALEIMAELQGKMHGQSSFNRAFVIDRVQALQRHVSDIVTALKEMGPGRYDALDEALAAVSARIRAATGRPTRMTDGPVLVWFDDLDQSLENLAGFKAAHLGEMRSILGLPVPDGFALTASAYKYFMDYNDLWPRLRQLLAGCDLDDLEQVMTTSKAMRRLVLEADLPALLAEQLNEACRELARLSPVGFALRSSALMEDNEPGLAGQYETLLNVPPEDAPCGYKRILASQFNAQALRRAARREMNLEDLAMGVAVMAMAAAQCSGVLYSLNPNDPQRQVVMISAVRGLGVGAVGGAVHSSLFITNKAEPIEIISEEIAPQETMVVPAPESNVYEVDVPAHLAEEACLDHDQVRRLARVGLMLEEHYGRPVDVEWSLSERGELALLQVRPLRIILKALPPIDYQRQVEGHAVLLRGGVTASPGVASGRVVILHGDDELAKVAKGDVIVAPSSLPEYAVALEHAGAVVTEIGGAASHLAAVARETGAPALFGAPEATKLLAEGQIVTVDADRQTVFEGRVENLLRLHKRRMLALGETPAFQTLDQTLSVVTPLHLTDPRAANFTPEHCRSLHDITRYAHEMAMREMFRYAEEKPGDAKEARPRRLRADFPLELLLIDIGGGLRAGGNPREVTMDEVISAPMRALVRGIASIPWRGPGPAAPEALARSKEQRLKEASQIASKPNYAILSENYLNLSSRLGFHFSTLDTYCSAQANDNYIRFMFNGGGADPDRRRRRTRFVGEVLRRSGFRVQLHEDQLQSRVDKYPQDSLEEMLELIGRLWVYTRQMDMLMFSDAVVDWYIDEFMRQHGVEAARASSGKT</sequence>
<dbReference type="UniPathway" id="UPA00138"/>
<dbReference type="GO" id="GO:0005524">
    <property type="term" value="F:ATP binding"/>
    <property type="evidence" value="ECO:0007669"/>
    <property type="project" value="UniProtKB-KW"/>
</dbReference>
<dbReference type="KEGG" id="dbr:Deba_3064"/>
<dbReference type="PANTHER" id="PTHR43030">
    <property type="entry name" value="PHOSPHOENOLPYRUVATE SYNTHASE"/>
    <property type="match status" value="1"/>
</dbReference>